<evidence type="ECO:0000313" key="3">
    <source>
        <dbReference type="Proteomes" id="UP001571476"/>
    </source>
</evidence>
<dbReference type="CDD" id="cd02440">
    <property type="entry name" value="AdoMet_MTases"/>
    <property type="match status" value="1"/>
</dbReference>
<keyword evidence="2" id="KW-0808">Transferase</keyword>
<gene>
    <name evidence="2" type="ORF">ACEG43_42760</name>
</gene>
<organism evidence="2 3">
    <name type="scientific">Streptomyces aureus</name>
    <dbReference type="NCBI Taxonomy" id="193461"/>
    <lineage>
        <taxon>Bacteria</taxon>
        <taxon>Bacillati</taxon>
        <taxon>Actinomycetota</taxon>
        <taxon>Actinomycetes</taxon>
        <taxon>Kitasatosporales</taxon>
        <taxon>Streptomycetaceae</taxon>
        <taxon>Streptomyces</taxon>
    </lineage>
</organism>
<comment type="caution">
    <text evidence="2">The sequence shown here is derived from an EMBL/GenBank/DDBJ whole genome shotgun (WGS) entry which is preliminary data.</text>
</comment>
<dbReference type="PANTHER" id="PTHR43861">
    <property type="entry name" value="TRANS-ACONITATE 2-METHYLTRANSFERASE-RELATED"/>
    <property type="match status" value="1"/>
</dbReference>
<dbReference type="InterPro" id="IPR029063">
    <property type="entry name" value="SAM-dependent_MTases_sf"/>
</dbReference>
<feature type="compositionally biased region" description="Basic and acidic residues" evidence="1">
    <location>
        <begin position="13"/>
        <end position="25"/>
    </location>
</feature>
<dbReference type="RefSeq" id="WP_372566709.1">
    <property type="nucleotide sequence ID" value="NZ_JBGOSP010000044.1"/>
</dbReference>
<dbReference type="EMBL" id="JBGOSP010000044">
    <property type="protein sequence ID" value="MFA3842796.1"/>
    <property type="molecule type" value="Genomic_DNA"/>
</dbReference>
<keyword evidence="3" id="KW-1185">Reference proteome</keyword>
<name>A0ABV4SWG0_9ACTN</name>
<proteinExistence type="predicted"/>
<reference evidence="2 3" key="1">
    <citation type="submission" date="2024-08" db="EMBL/GenBank/DDBJ databases">
        <title>Genome sequence of Streptomyces aureus CACIA-1.46HGO.</title>
        <authorList>
            <person name="Evangelista-Martinez Z."/>
        </authorList>
    </citation>
    <scope>NUCLEOTIDE SEQUENCE [LARGE SCALE GENOMIC DNA]</scope>
    <source>
        <strain evidence="2 3">CACIA-1.46HGO</strain>
    </source>
</reference>
<dbReference type="Proteomes" id="UP001571476">
    <property type="component" value="Unassembled WGS sequence"/>
</dbReference>
<dbReference type="PANTHER" id="PTHR43861:SF1">
    <property type="entry name" value="TRANS-ACONITATE 2-METHYLTRANSFERASE"/>
    <property type="match status" value="1"/>
</dbReference>
<dbReference type="GO" id="GO:0061542">
    <property type="term" value="F:3-demethylubiquinol 3-O-methyltransferase activity"/>
    <property type="evidence" value="ECO:0007669"/>
    <property type="project" value="UniProtKB-EC"/>
</dbReference>
<dbReference type="Pfam" id="PF13489">
    <property type="entry name" value="Methyltransf_23"/>
    <property type="match status" value="1"/>
</dbReference>
<evidence type="ECO:0000313" key="2">
    <source>
        <dbReference type="EMBL" id="MFA3842796.1"/>
    </source>
</evidence>
<protein>
    <submittedName>
        <fullName evidence="2">Class I SAM-dependent methyltransferase</fullName>
        <ecNumber evidence="2">2.1.1.222</ecNumber>
        <ecNumber evidence="2">2.1.1.64</ecNumber>
    </submittedName>
</protein>
<feature type="region of interest" description="Disordered" evidence="1">
    <location>
        <begin position="1"/>
        <end position="28"/>
    </location>
</feature>
<dbReference type="EC" id="2.1.1.64" evidence="2"/>
<dbReference type="Gene3D" id="3.40.50.150">
    <property type="entry name" value="Vaccinia Virus protein VP39"/>
    <property type="match status" value="1"/>
</dbReference>
<dbReference type="SUPFAM" id="SSF53335">
    <property type="entry name" value="S-adenosyl-L-methionine-dependent methyltransferases"/>
    <property type="match status" value="1"/>
</dbReference>
<evidence type="ECO:0000256" key="1">
    <source>
        <dbReference type="SAM" id="MobiDB-lite"/>
    </source>
</evidence>
<dbReference type="GO" id="GO:0102208">
    <property type="term" value="F:2-polyprenyl-6-hydroxyphenol methylase activity"/>
    <property type="evidence" value="ECO:0007669"/>
    <property type="project" value="UniProtKB-EC"/>
</dbReference>
<dbReference type="EC" id="2.1.1.222" evidence="2"/>
<sequence length="270" mass="30345">MTETLSRPTIGHLQERAHGDGHDYVKGSPHIRHQHIRERVISGVHNLVGKVIERNGQCRVLEVGAGHGTFTDHLVAAGAKVDVTEMSAPSAAVLRHRFRNNPNVTVIHDPEGKALFRTEPLDAVVCISVLHHIPDYLGAVEHLIQRITPGGVFFSIQDPLWYPRRSGLSMNLDHGAYLLWRLGQGELRRGLATRVRRLRGRYDETNEADMSEYHVVRQGVDEVALQRLLKPVFHDVDLQRYWSTQSGVLQALGERFAPATTFGLFAQNRC</sequence>
<accession>A0ABV4SWG0</accession>
<keyword evidence="2" id="KW-0489">Methyltransferase</keyword>
<dbReference type="GO" id="GO:0032259">
    <property type="term" value="P:methylation"/>
    <property type="evidence" value="ECO:0007669"/>
    <property type="project" value="UniProtKB-KW"/>
</dbReference>